<evidence type="ECO:0000313" key="5">
    <source>
        <dbReference type="Proteomes" id="UP000678393"/>
    </source>
</evidence>
<proteinExistence type="inferred from homology"/>
<sequence length="187" mass="21215">MRIDGYLQSFCYFAEIIDEVRREFIFRDDIAAAAANLLRDMQINHNASLIVGVHARRGDILQTAWTNWGLRAAEKKYFLKAFSLMKSKFPGRNMTFLVSSDDLKWCRENLLGKNVIVMPPASPAVHLAVLSICDHVIMSGGTYGWWAGWLANGDVIYHTGFIQNGTAFGDMIKRQQYYPPHWIGLGN</sequence>
<evidence type="ECO:0000313" key="4">
    <source>
        <dbReference type="EMBL" id="CAG5127654.1"/>
    </source>
</evidence>
<evidence type="ECO:0000256" key="3">
    <source>
        <dbReference type="RuleBase" id="RU363129"/>
    </source>
</evidence>
<dbReference type="AlphaFoldDB" id="A0A8S3ZDH0"/>
<dbReference type="GO" id="GO:0005975">
    <property type="term" value="P:carbohydrate metabolic process"/>
    <property type="evidence" value="ECO:0007669"/>
    <property type="project" value="InterPro"/>
</dbReference>
<keyword evidence="3" id="KW-0735">Signal-anchor</keyword>
<name>A0A8S3ZDH0_9EUPU</name>
<comment type="subcellular location">
    <subcellularLocation>
        <location evidence="3">Golgi apparatus</location>
        <location evidence="3">Golgi stack membrane</location>
        <topology evidence="3">Single-pass type II membrane protein</topology>
    </subcellularLocation>
</comment>
<dbReference type="PANTHER" id="PTHR11927:SF9">
    <property type="entry name" value="L-FUCOSYLTRANSFERASE"/>
    <property type="match status" value="1"/>
</dbReference>
<dbReference type="Pfam" id="PF01531">
    <property type="entry name" value="Glyco_transf_11"/>
    <property type="match status" value="1"/>
</dbReference>
<dbReference type="EMBL" id="CAJHNH020002763">
    <property type="protein sequence ID" value="CAG5127654.1"/>
    <property type="molecule type" value="Genomic_DNA"/>
</dbReference>
<dbReference type="CDD" id="cd11301">
    <property type="entry name" value="Fut1_Fut2_like"/>
    <property type="match status" value="1"/>
</dbReference>
<organism evidence="4 5">
    <name type="scientific">Candidula unifasciata</name>
    <dbReference type="NCBI Taxonomy" id="100452"/>
    <lineage>
        <taxon>Eukaryota</taxon>
        <taxon>Metazoa</taxon>
        <taxon>Spiralia</taxon>
        <taxon>Lophotrochozoa</taxon>
        <taxon>Mollusca</taxon>
        <taxon>Gastropoda</taxon>
        <taxon>Heterobranchia</taxon>
        <taxon>Euthyneura</taxon>
        <taxon>Panpulmonata</taxon>
        <taxon>Eupulmonata</taxon>
        <taxon>Stylommatophora</taxon>
        <taxon>Helicina</taxon>
        <taxon>Helicoidea</taxon>
        <taxon>Geomitridae</taxon>
        <taxon>Candidula</taxon>
    </lineage>
</organism>
<reference evidence="4" key="1">
    <citation type="submission" date="2021-04" db="EMBL/GenBank/DDBJ databases">
        <authorList>
            <consortium name="Molecular Ecology Group"/>
        </authorList>
    </citation>
    <scope>NUCLEOTIDE SEQUENCE</scope>
</reference>
<comment type="pathway">
    <text evidence="3">Protein modification; protein glycosylation.</text>
</comment>
<keyword evidence="5" id="KW-1185">Reference proteome</keyword>
<protein>
    <recommendedName>
        <fullName evidence="3">L-Fucosyltransferase</fullName>
        <ecNumber evidence="3">2.4.1.-</ecNumber>
    </recommendedName>
</protein>
<comment type="caution">
    <text evidence="4">The sequence shown here is derived from an EMBL/GenBank/DDBJ whole genome shotgun (WGS) entry which is preliminary data.</text>
</comment>
<dbReference type="OrthoDB" id="3226at2759"/>
<evidence type="ECO:0000256" key="2">
    <source>
        <dbReference type="ARBA" id="ARBA00022679"/>
    </source>
</evidence>
<dbReference type="GO" id="GO:0008107">
    <property type="term" value="F:galactoside 2-alpha-L-fucosyltransferase activity"/>
    <property type="evidence" value="ECO:0007669"/>
    <property type="project" value="InterPro"/>
</dbReference>
<keyword evidence="3" id="KW-0325">Glycoprotein</keyword>
<keyword evidence="1 3" id="KW-0328">Glycosyltransferase</keyword>
<dbReference type="PANTHER" id="PTHR11927">
    <property type="entry name" value="GALACTOSIDE 2-L-FUCOSYLTRANSFERASE"/>
    <property type="match status" value="1"/>
</dbReference>
<keyword evidence="3" id="KW-0333">Golgi apparatus</keyword>
<dbReference type="GO" id="GO:0032580">
    <property type="term" value="C:Golgi cisterna membrane"/>
    <property type="evidence" value="ECO:0007669"/>
    <property type="project" value="UniProtKB-SubCell"/>
</dbReference>
<keyword evidence="3" id="KW-0812">Transmembrane</keyword>
<evidence type="ECO:0000256" key="1">
    <source>
        <dbReference type="ARBA" id="ARBA00022676"/>
    </source>
</evidence>
<accession>A0A8S3ZDH0</accession>
<dbReference type="InterPro" id="IPR002516">
    <property type="entry name" value="Glyco_trans_11"/>
</dbReference>
<comment type="similarity">
    <text evidence="3">Belongs to the glycosyltransferase 11 family.</text>
</comment>
<dbReference type="Proteomes" id="UP000678393">
    <property type="component" value="Unassembled WGS sequence"/>
</dbReference>
<gene>
    <name evidence="4" type="ORF">CUNI_LOCUS13212</name>
</gene>
<keyword evidence="2 3" id="KW-0808">Transferase</keyword>
<dbReference type="EC" id="2.4.1.-" evidence="3"/>